<reference evidence="1 2" key="1">
    <citation type="journal article" date="2018" name="BMC Genomics">
        <title>Genomic comparison of Trypanosoma conorhini and Trypanosoma rangeli to Trypanosoma cruzi strains of high and low virulence.</title>
        <authorList>
            <person name="Bradwell K.R."/>
            <person name="Koparde V.N."/>
            <person name="Matveyev A.V."/>
            <person name="Serrano M.G."/>
            <person name="Alves J.M."/>
            <person name="Parikh H."/>
            <person name="Huang B."/>
            <person name="Lee V."/>
            <person name="Espinosa-Alvarez O."/>
            <person name="Ortiz P.A."/>
            <person name="Costa-Martins A.G."/>
            <person name="Teixeira M.M."/>
            <person name="Buck G.A."/>
        </authorList>
    </citation>
    <scope>NUCLEOTIDE SEQUENCE [LARGE SCALE GENOMIC DNA]</scope>
    <source>
        <strain evidence="1 2">AM80</strain>
    </source>
</reference>
<sequence length="550" mass="59780">MMATAAIEAECLYRSFLSHCFYDVEKLEMEATADAGNVASILESFSTRSLLEKCEVVRAQPRRTQKALQVVVLDCPESTPGVAVLVHDANKKEVYCMLHLYSCDVDGGGVSSVADAARRWRTMIRLPGCNTSVKIIFVEGLLLFCQPDTPSGCVLVLDTGPLTCMDDVLTAQPVLTGISFSSCTGCYDASIQCVLLSCLGAHSLLSVTVPVDPRKRRDGATILDQLSLAVPRGSLHFHVCCEVLVVCPSRITQHGWVALASLGKRLLLRFEMQAKVCLQYCLALGGGQYLLLLALEDGTVQPFRVSSSPPSIMKTGPPTRVFDGDFSQWVAVRCAPAGDNRVALISKRQCALLSVTDAVTVGVVTVLSRYDAPAVSNMDVLRLQFPATLQGNFPYVLLVSSVGQSCVRVFPFQRTINLTVDAEKFFCGSDAVVCKDALEAAAQHSSVNVSQKLGLLAHIKHMLQGKRRHSSSGYFEPRVKEEHVIATLCQGFGTMLGEKECPPYEVFALDSRFRGFLMCTFAFGSHDCYILRDAALHNALRQVAALFVSA</sequence>
<name>A0A3R7K7B5_TRYRA</name>
<protein>
    <submittedName>
        <fullName evidence="1">Uncharacterized protein</fullName>
    </submittedName>
</protein>
<dbReference type="AlphaFoldDB" id="A0A3R7K7B5"/>
<evidence type="ECO:0000313" key="1">
    <source>
        <dbReference type="EMBL" id="RNF02932.1"/>
    </source>
</evidence>
<dbReference type="RefSeq" id="XP_029237211.1">
    <property type="nucleotide sequence ID" value="XM_029382937.1"/>
</dbReference>
<organism evidence="1 2">
    <name type="scientific">Trypanosoma rangeli</name>
    <dbReference type="NCBI Taxonomy" id="5698"/>
    <lineage>
        <taxon>Eukaryota</taxon>
        <taxon>Discoba</taxon>
        <taxon>Euglenozoa</taxon>
        <taxon>Kinetoplastea</taxon>
        <taxon>Metakinetoplastina</taxon>
        <taxon>Trypanosomatida</taxon>
        <taxon>Trypanosomatidae</taxon>
        <taxon>Trypanosoma</taxon>
        <taxon>Herpetosoma</taxon>
    </lineage>
</organism>
<accession>A0A3R7K7B5</accession>
<dbReference type="EMBL" id="MKGL01000213">
    <property type="protein sequence ID" value="RNF02932.1"/>
    <property type="molecule type" value="Genomic_DNA"/>
</dbReference>
<dbReference type="Proteomes" id="UP000283634">
    <property type="component" value="Unassembled WGS sequence"/>
</dbReference>
<dbReference type="OrthoDB" id="10419416at2759"/>
<evidence type="ECO:0000313" key="2">
    <source>
        <dbReference type="Proteomes" id="UP000283634"/>
    </source>
</evidence>
<dbReference type="GeneID" id="40330013"/>
<proteinExistence type="predicted"/>
<comment type="caution">
    <text evidence="1">The sequence shown here is derived from an EMBL/GenBank/DDBJ whole genome shotgun (WGS) entry which is preliminary data.</text>
</comment>
<gene>
    <name evidence="1" type="ORF">TraAM80_06080</name>
</gene>
<keyword evidence="2" id="KW-1185">Reference proteome</keyword>